<dbReference type="EMBL" id="BACD03000014">
    <property type="protein sequence ID" value="GAO48293.1"/>
    <property type="molecule type" value="Genomic_DNA"/>
</dbReference>
<dbReference type="Pfam" id="PF00230">
    <property type="entry name" value="MIP"/>
    <property type="match status" value="1"/>
</dbReference>
<evidence type="ECO:0000313" key="13">
    <source>
        <dbReference type="Proteomes" id="UP000033140"/>
    </source>
</evidence>
<dbReference type="PRINTS" id="PR00783">
    <property type="entry name" value="MINTRINSICP"/>
</dbReference>
<feature type="compositionally biased region" description="Basic and acidic residues" evidence="9">
    <location>
        <begin position="334"/>
        <end position="345"/>
    </location>
</feature>
<keyword evidence="7 10" id="KW-0472">Membrane</keyword>
<gene>
    <name evidence="12" type="ORF">G7K_2471-t1</name>
</gene>
<evidence type="ECO:0000256" key="4">
    <source>
        <dbReference type="ARBA" id="ARBA00022692"/>
    </source>
</evidence>
<evidence type="ECO:0000256" key="7">
    <source>
        <dbReference type="ARBA" id="ARBA00023136"/>
    </source>
</evidence>
<accession>A0A0E9NEQ0</accession>
<evidence type="ECO:0000256" key="8">
    <source>
        <dbReference type="RuleBase" id="RU000477"/>
    </source>
</evidence>
<keyword evidence="11" id="KW-0732">Signal</keyword>
<evidence type="ECO:0008006" key="14">
    <source>
        <dbReference type="Google" id="ProtNLM"/>
    </source>
</evidence>
<reference evidence="12 13" key="3">
    <citation type="journal article" date="2015" name="Genome Announc.">
        <title>Draft Genome Sequence of the Archiascomycetous Yeast Saitoella complicata.</title>
        <authorList>
            <person name="Yamauchi K."/>
            <person name="Kondo S."/>
            <person name="Hamamoto M."/>
            <person name="Takahashi Y."/>
            <person name="Ogura Y."/>
            <person name="Hayashi T."/>
            <person name="Nishida H."/>
        </authorList>
    </citation>
    <scope>NUCLEOTIDE SEQUENCE [LARGE SCALE GENOMIC DNA]</scope>
    <source>
        <strain evidence="12 13">NRRL Y-17804</strain>
    </source>
</reference>
<evidence type="ECO:0000256" key="10">
    <source>
        <dbReference type="SAM" id="Phobius"/>
    </source>
</evidence>
<keyword evidence="3 8" id="KW-0813">Transport</keyword>
<dbReference type="InterPro" id="IPR023271">
    <property type="entry name" value="Aquaporin-like"/>
</dbReference>
<dbReference type="PANTHER" id="PTHR19139:SF199">
    <property type="entry name" value="MIP17260P"/>
    <property type="match status" value="1"/>
</dbReference>
<dbReference type="InterPro" id="IPR000425">
    <property type="entry name" value="MIP"/>
</dbReference>
<feature type="chain" id="PRO_5002430361" description="Aquaporin" evidence="11">
    <location>
        <begin position="27"/>
        <end position="356"/>
    </location>
</feature>
<dbReference type="SUPFAM" id="SSF81338">
    <property type="entry name" value="Aquaporin-like"/>
    <property type="match status" value="1"/>
</dbReference>
<feature type="region of interest" description="Disordered" evidence="9">
    <location>
        <begin position="302"/>
        <end position="356"/>
    </location>
</feature>
<dbReference type="FunFam" id="1.20.1080.10:FF:000014">
    <property type="entry name" value="Aquaporin 1"/>
    <property type="match status" value="1"/>
</dbReference>
<evidence type="ECO:0000256" key="6">
    <source>
        <dbReference type="ARBA" id="ARBA00022989"/>
    </source>
</evidence>
<dbReference type="AlphaFoldDB" id="A0A0E9NEQ0"/>
<proteinExistence type="inferred from homology"/>
<evidence type="ECO:0000256" key="3">
    <source>
        <dbReference type="ARBA" id="ARBA00022448"/>
    </source>
</evidence>
<feature type="transmembrane region" description="Helical" evidence="10">
    <location>
        <begin position="136"/>
        <end position="154"/>
    </location>
</feature>
<keyword evidence="5" id="KW-0677">Repeat</keyword>
<name>A0A0E9NEQ0_SAICN</name>
<dbReference type="InterPro" id="IPR034294">
    <property type="entry name" value="Aquaporin_transptr"/>
</dbReference>
<dbReference type="PANTHER" id="PTHR19139">
    <property type="entry name" value="AQUAPORIN TRANSPORTER"/>
    <property type="match status" value="1"/>
</dbReference>
<reference evidence="12 13" key="2">
    <citation type="journal article" date="2014" name="J. Gen. Appl. Microbiol.">
        <title>The early diverging ascomycetous budding yeast Saitoella complicata has three histone deacetylases belonging to the Clr6, Hos2, and Rpd3 lineages.</title>
        <authorList>
            <person name="Nishida H."/>
            <person name="Matsumoto T."/>
            <person name="Kondo S."/>
            <person name="Hamamoto M."/>
            <person name="Yoshikawa H."/>
        </authorList>
    </citation>
    <scope>NUCLEOTIDE SEQUENCE [LARGE SCALE GENOMIC DNA]</scope>
    <source>
        <strain evidence="12 13">NRRL Y-17804</strain>
    </source>
</reference>
<keyword evidence="4 8" id="KW-0812">Transmembrane</keyword>
<evidence type="ECO:0000256" key="11">
    <source>
        <dbReference type="SAM" id="SignalP"/>
    </source>
</evidence>
<feature type="compositionally biased region" description="Basic and acidic residues" evidence="9">
    <location>
        <begin position="308"/>
        <end position="325"/>
    </location>
</feature>
<dbReference type="Gene3D" id="1.20.1080.10">
    <property type="entry name" value="Glycerol uptake facilitator protein"/>
    <property type="match status" value="1"/>
</dbReference>
<protein>
    <recommendedName>
        <fullName evidence="14">Aquaporin</fullName>
    </recommendedName>
</protein>
<dbReference type="OMA" id="PARILMI"/>
<dbReference type="STRING" id="698492.A0A0E9NEQ0"/>
<feature type="transmembrane region" description="Helical" evidence="10">
    <location>
        <begin position="269"/>
        <end position="289"/>
    </location>
</feature>
<evidence type="ECO:0000256" key="1">
    <source>
        <dbReference type="ARBA" id="ARBA00004141"/>
    </source>
</evidence>
<evidence type="ECO:0000256" key="9">
    <source>
        <dbReference type="SAM" id="MobiDB-lite"/>
    </source>
</evidence>
<evidence type="ECO:0000256" key="2">
    <source>
        <dbReference type="ARBA" id="ARBA00006175"/>
    </source>
</evidence>
<feature type="transmembrane region" description="Helical" evidence="10">
    <location>
        <begin position="161"/>
        <end position="178"/>
    </location>
</feature>
<reference evidence="12 13" key="1">
    <citation type="journal article" date="2011" name="J. Gen. Appl. Microbiol.">
        <title>Draft genome sequencing of the enigmatic yeast Saitoella complicata.</title>
        <authorList>
            <person name="Nishida H."/>
            <person name="Hamamoto M."/>
            <person name="Sugiyama J."/>
        </authorList>
    </citation>
    <scope>NUCLEOTIDE SEQUENCE [LARGE SCALE GENOMIC DNA]</scope>
    <source>
        <strain evidence="12 13">NRRL Y-17804</strain>
    </source>
</reference>
<comment type="subcellular location">
    <subcellularLocation>
        <location evidence="1">Membrane</location>
        <topology evidence="1">Multi-pass membrane protein</topology>
    </subcellularLocation>
</comment>
<feature type="transmembrane region" description="Helical" evidence="10">
    <location>
        <begin position="198"/>
        <end position="217"/>
    </location>
</feature>
<dbReference type="Proteomes" id="UP000033140">
    <property type="component" value="Unassembled WGS sequence"/>
</dbReference>
<evidence type="ECO:0000313" key="12">
    <source>
        <dbReference type="EMBL" id="GAO48293.1"/>
    </source>
</evidence>
<keyword evidence="13" id="KW-1185">Reference proteome</keyword>
<feature type="transmembrane region" description="Helical" evidence="10">
    <location>
        <begin position="76"/>
        <end position="96"/>
    </location>
</feature>
<feature type="transmembrane region" description="Helical" evidence="10">
    <location>
        <begin position="224"/>
        <end position="243"/>
    </location>
</feature>
<sequence>MLGAAWGVVWIPPLLLRLLLAPPTNTALLLSLPIPGHFDIMPGPVPFKTSELNIHKPEDRKIFNAKNEFIATSGEFVGTFMFLMLAFGGTSFANLLSPTDSASGEPNLTRCFYIAASFGLSLAVNVWAFFRVTGGLFNPVVCLALALVGGMPWLRAVLLSASQVLAAMCAAAVVDVLTPGKLTVRTTLAPGTSISRGLFLEMFMTAQLVFVILMLAAEKHKATFMAPIGIGLALFVIELWGVYYTGGSVNPARSFGPCVTTKTFEGYHWIYWLGPVLGSLIATGFYKFIKYLEYETVVPGQDAATETEAEKKEKEIERALSRSEQGDSQTTAYDAHEGGVERRAEGAGMSEGHNLV</sequence>
<evidence type="ECO:0000256" key="5">
    <source>
        <dbReference type="ARBA" id="ARBA00022737"/>
    </source>
</evidence>
<feature type="signal peptide" evidence="11">
    <location>
        <begin position="1"/>
        <end position="26"/>
    </location>
</feature>
<organism evidence="12 13">
    <name type="scientific">Saitoella complicata (strain BCRC 22490 / CBS 7301 / JCM 7358 / NBRC 10748 / NRRL Y-17804)</name>
    <dbReference type="NCBI Taxonomy" id="698492"/>
    <lineage>
        <taxon>Eukaryota</taxon>
        <taxon>Fungi</taxon>
        <taxon>Dikarya</taxon>
        <taxon>Ascomycota</taxon>
        <taxon>Taphrinomycotina</taxon>
        <taxon>Taphrinomycotina incertae sedis</taxon>
        <taxon>Saitoella</taxon>
    </lineage>
</organism>
<comment type="caution">
    <text evidence="12">The sequence shown here is derived from an EMBL/GenBank/DDBJ whole genome shotgun (WGS) entry which is preliminary data.</text>
</comment>
<comment type="similarity">
    <text evidence="2 8">Belongs to the MIP/aquaporin (TC 1.A.8) family.</text>
</comment>
<dbReference type="GO" id="GO:0015250">
    <property type="term" value="F:water channel activity"/>
    <property type="evidence" value="ECO:0007669"/>
    <property type="project" value="TreeGrafter"/>
</dbReference>
<dbReference type="GO" id="GO:0005886">
    <property type="term" value="C:plasma membrane"/>
    <property type="evidence" value="ECO:0007669"/>
    <property type="project" value="TreeGrafter"/>
</dbReference>
<keyword evidence="6 10" id="KW-1133">Transmembrane helix</keyword>